<proteinExistence type="predicted"/>
<evidence type="ECO:0000313" key="1">
    <source>
        <dbReference type="EMBL" id="MBB4063451.1"/>
    </source>
</evidence>
<dbReference type="AlphaFoldDB" id="A0A7W6J279"/>
<dbReference type="Proteomes" id="UP000528286">
    <property type="component" value="Unassembled WGS sequence"/>
</dbReference>
<dbReference type="RefSeq" id="WP_183364637.1">
    <property type="nucleotide sequence ID" value="NZ_JACIEZ010000001.1"/>
</dbReference>
<gene>
    <name evidence="1" type="ORF">GGR23_000612</name>
</gene>
<dbReference type="EMBL" id="JACIEZ010000001">
    <property type="protein sequence ID" value="MBB4063451.1"/>
    <property type="molecule type" value="Genomic_DNA"/>
</dbReference>
<organism evidence="1 2">
    <name type="scientific">Gellertiella hungarica</name>
    <dbReference type="NCBI Taxonomy" id="1572859"/>
    <lineage>
        <taxon>Bacteria</taxon>
        <taxon>Pseudomonadati</taxon>
        <taxon>Pseudomonadota</taxon>
        <taxon>Alphaproteobacteria</taxon>
        <taxon>Hyphomicrobiales</taxon>
        <taxon>Rhizobiaceae</taxon>
        <taxon>Gellertiella</taxon>
    </lineage>
</organism>
<accession>A0A7W6J279</accession>
<dbReference type="Pfam" id="PF14384">
    <property type="entry name" value="BrnA_antitoxin"/>
    <property type="match status" value="1"/>
</dbReference>
<sequence length="93" mass="10928">MIANSESKTDWARVEAMTDEEIEAAIKDDPDWEGWEDIDWSKAVWVVPRVKRAISIRLDSDIIEFFKKEGPGYQSRMNDVLRFYMESRKKAAE</sequence>
<evidence type="ECO:0000313" key="2">
    <source>
        <dbReference type="Proteomes" id="UP000528286"/>
    </source>
</evidence>
<reference evidence="1 2" key="1">
    <citation type="submission" date="2020-08" db="EMBL/GenBank/DDBJ databases">
        <title>Genomic Encyclopedia of Type Strains, Phase IV (KMG-IV): sequencing the most valuable type-strain genomes for metagenomic binning, comparative biology and taxonomic classification.</title>
        <authorList>
            <person name="Goeker M."/>
        </authorList>
    </citation>
    <scope>NUCLEOTIDE SEQUENCE [LARGE SCALE GENOMIC DNA]</scope>
    <source>
        <strain evidence="1 2">DSM 29853</strain>
    </source>
</reference>
<dbReference type="InterPro" id="IPR025528">
    <property type="entry name" value="BrnA_antitoxin"/>
</dbReference>
<name>A0A7W6J279_9HYPH</name>
<comment type="caution">
    <text evidence="1">The sequence shown here is derived from an EMBL/GenBank/DDBJ whole genome shotgun (WGS) entry which is preliminary data.</text>
</comment>
<keyword evidence="2" id="KW-1185">Reference proteome</keyword>
<protein>
    <submittedName>
        <fullName evidence="1">Uncharacterized protein (DUF4415 family)</fullName>
    </submittedName>
</protein>